<keyword evidence="15" id="KW-1185">Reference proteome</keyword>
<dbReference type="InterPro" id="IPR011012">
    <property type="entry name" value="Longin-like_dom_sf"/>
</dbReference>
<reference evidence="14 15" key="1">
    <citation type="submission" date="2016-07" db="EMBL/GenBank/DDBJ databases">
        <title>Pervasive Adenine N6-methylation of Active Genes in Fungi.</title>
        <authorList>
            <consortium name="DOE Joint Genome Institute"/>
            <person name="Mondo S.J."/>
            <person name="Dannebaum R.O."/>
            <person name="Kuo R.C."/>
            <person name="Labutti K."/>
            <person name="Haridas S."/>
            <person name="Kuo A."/>
            <person name="Salamov A."/>
            <person name="Ahrendt S.R."/>
            <person name="Lipzen A."/>
            <person name="Sullivan W."/>
            <person name="Andreopoulos W.B."/>
            <person name="Clum A."/>
            <person name="Lindquist E."/>
            <person name="Daum C."/>
            <person name="Ramamoorthy G.K."/>
            <person name="Gryganskyi A."/>
            <person name="Culley D."/>
            <person name="Magnuson J.K."/>
            <person name="James T.Y."/>
            <person name="O'Malley M.A."/>
            <person name="Stajich J.E."/>
            <person name="Spatafora J.W."/>
            <person name="Visel A."/>
            <person name="Grigoriev I.V."/>
        </authorList>
    </citation>
    <scope>NUCLEOTIDE SEQUENCE [LARGE SCALE GENOMIC DNA]</scope>
    <source>
        <strain evidence="14 15">PL171</strain>
    </source>
</reference>
<dbReference type="GO" id="GO:0030126">
    <property type="term" value="C:COPI vesicle coat"/>
    <property type="evidence" value="ECO:0007669"/>
    <property type="project" value="UniProtKB-UniRule"/>
</dbReference>
<keyword evidence="4 12" id="KW-0813">Transport</keyword>
<dbReference type="GO" id="GO:0006886">
    <property type="term" value="P:intracellular protein transport"/>
    <property type="evidence" value="ECO:0007669"/>
    <property type="project" value="TreeGrafter"/>
</dbReference>
<comment type="similarity">
    <text evidence="2 12">Belongs to the adaptor complexes small subunit family.</text>
</comment>
<evidence type="ECO:0000256" key="6">
    <source>
        <dbReference type="ARBA" id="ARBA00022892"/>
    </source>
</evidence>
<evidence type="ECO:0000256" key="4">
    <source>
        <dbReference type="ARBA" id="ARBA00022448"/>
    </source>
</evidence>
<evidence type="ECO:0000256" key="8">
    <source>
        <dbReference type="ARBA" id="ARBA00023034"/>
    </source>
</evidence>
<accession>A0A1Y2I3Z8</accession>
<dbReference type="PANTHER" id="PTHR11043:SF0">
    <property type="entry name" value="COATOMER SUBUNIT ZETA"/>
    <property type="match status" value="1"/>
</dbReference>
<dbReference type="Proteomes" id="UP000193411">
    <property type="component" value="Unassembled WGS sequence"/>
</dbReference>
<evidence type="ECO:0000256" key="5">
    <source>
        <dbReference type="ARBA" id="ARBA00022490"/>
    </source>
</evidence>
<comment type="subcellular location">
    <subcellularLocation>
        <location evidence="12">Cytoplasm</location>
    </subcellularLocation>
    <subcellularLocation>
        <location evidence="1 12">Golgi apparatus membrane</location>
        <topology evidence="1 12">Peripheral membrane protein</topology>
        <orientation evidence="1 12">Cytoplasmic side</orientation>
    </subcellularLocation>
    <subcellularLocation>
        <location evidence="12">Cytoplasmic vesicle</location>
        <location evidence="12">COPI-coated vesicle membrane</location>
        <topology evidence="12">Peripheral membrane protein</topology>
        <orientation evidence="12">Cytoplasmic side</orientation>
    </subcellularLocation>
</comment>
<feature type="domain" description="AP complex mu/sigma subunit" evidence="13">
    <location>
        <begin position="8"/>
        <end position="158"/>
    </location>
</feature>
<evidence type="ECO:0000256" key="3">
    <source>
        <dbReference type="ARBA" id="ARBA00011775"/>
    </source>
</evidence>
<dbReference type="GO" id="GO:0006891">
    <property type="term" value="P:intra-Golgi vesicle-mediated transport"/>
    <property type="evidence" value="ECO:0007669"/>
    <property type="project" value="TreeGrafter"/>
</dbReference>
<dbReference type="FunFam" id="3.30.450.60:FF:000013">
    <property type="entry name" value="Coatomer subunit zeta"/>
    <property type="match status" value="1"/>
</dbReference>
<proteinExistence type="inferred from homology"/>
<dbReference type="SUPFAM" id="SSF64356">
    <property type="entry name" value="SNARE-like"/>
    <property type="match status" value="1"/>
</dbReference>
<evidence type="ECO:0000259" key="13">
    <source>
        <dbReference type="Pfam" id="PF01217"/>
    </source>
</evidence>
<keyword evidence="6 12" id="KW-0931">ER-Golgi transport</keyword>
<evidence type="ECO:0000256" key="1">
    <source>
        <dbReference type="ARBA" id="ARBA00004255"/>
    </source>
</evidence>
<keyword evidence="8 12" id="KW-0333">Golgi apparatus</keyword>
<evidence type="ECO:0000256" key="7">
    <source>
        <dbReference type="ARBA" id="ARBA00022927"/>
    </source>
</evidence>
<dbReference type="InterPro" id="IPR039652">
    <property type="entry name" value="Coatomer_zeta"/>
</dbReference>
<dbReference type="OrthoDB" id="10249988at2759"/>
<dbReference type="GO" id="GO:0006890">
    <property type="term" value="P:retrograde vesicle-mediated transport, Golgi to endoplasmic reticulum"/>
    <property type="evidence" value="ECO:0007669"/>
    <property type="project" value="UniProtKB-UniRule"/>
</dbReference>
<gene>
    <name evidence="14" type="ORF">BCR44DRAFT_122855</name>
</gene>
<protein>
    <recommendedName>
        <fullName evidence="12">Coatomer subunit zeta</fullName>
    </recommendedName>
</protein>
<evidence type="ECO:0000313" key="14">
    <source>
        <dbReference type="EMBL" id="ORZ41586.1"/>
    </source>
</evidence>
<evidence type="ECO:0000313" key="15">
    <source>
        <dbReference type="Proteomes" id="UP000193411"/>
    </source>
</evidence>
<evidence type="ECO:0000256" key="2">
    <source>
        <dbReference type="ARBA" id="ARBA00006972"/>
    </source>
</evidence>
<name>A0A1Y2I3Z8_9FUNG</name>
<dbReference type="InterPro" id="IPR022775">
    <property type="entry name" value="AP_mu_sigma_su"/>
</dbReference>
<feature type="non-terminal residue" evidence="14">
    <location>
        <position position="1"/>
    </location>
</feature>
<organism evidence="14 15">
    <name type="scientific">Catenaria anguillulae PL171</name>
    <dbReference type="NCBI Taxonomy" id="765915"/>
    <lineage>
        <taxon>Eukaryota</taxon>
        <taxon>Fungi</taxon>
        <taxon>Fungi incertae sedis</taxon>
        <taxon>Blastocladiomycota</taxon>
        <taxon>Blastocladiomycetes</taxon>
        <taxon>Blastocladiales</taxon>
        <taxon>Catenariaceae</taxon>
        <taxon>Catenaria</taxon>
    </lineage>
</organism>
<evidence type="ECO:0000256" key="12">
    <source>
        <dbReference type="RuleBase" id="RU366053"/>
    </source>
</evidence>
<comment type="function">
    <text evidence="11">The coatomer is a cytosolic protein complex that binds to dilysine motifs and reversibly associates with Golgi non-clathrin-coated vesicles, which further mediate biosynthetic protein transport from the ER, via the Golgi up to the trans Golgi network. Coatomer complex is required for budding from Golgi membranes, and is essential for the retrograde Golgi-to-ER transport of dilysine-tagged proteins. The zeta subunit may be involved in regulating the coat assembly and, hence, the rate of biosynthetic protein transport due to its association-dissociation properties with the coatomer complex.</text>
</comment>
<keyword evidence="7 12" id="KW-0653">Protein transport</keyword>
<comment type="subunit">
    <text evidence="3 12">Oligomeric complex that consists of at least the alpha, beta, beta', gamma, delta, epsilon and zeta subunits.</text>
</comment>
<evidence type="ECO:0000256" key="10">
    <source>
        <dbReference type="ARBA" id="ARBA00023329"/>
    </source>
</evidence>
<dbReference type="STRING" id="765915.A0A1Y2I3Z8"/>
<sequence length="191" mass="21089">NLTLYSARALLILDAANGSRVLAKYYAPPAGMGAPPSAVESMTVREQKAFERKLWEKTRKALTSEIVLFDNHVVVYKSVSDVILYVVGTLDDNEVMLSSALNTVFESINLVLLYYQSTEKRTILDYMDLVALTVDECIDQGFMLETDPGTIVARVSKRPSEMADVSLGDPQSISDALNKAKEQFFAGVLLK</sequence>
<dbReference type="Gene3D" id="3.30.450.60">
    <property type="match status" value="1"/>
</dbReference>
<evidence type="ECO:0000256" key="11">
    <source>
        <dbReference type="ARBA" id="ARBA00045555"/>
    </source>
</evidence>
<keyword evidence="5 12" id="KW-0963">Cytoplasm</keyword>
<evidence type="ECO:0000256" key="9">
    <source>
        <dbReference type="ARBA" id="ARBA00023136"/>
    </source>
</evidence>
<keyword evidence="9 12" id="KW-0472">Membrane</keyword>
<dbReference type="EMBL" id="MCFL01000001">
    <property type="protein sequence ID" value="ORZ41586.1"/>
    <property type="molecule type" value="Genomic_DNA"/>
</dbReference>
<comment type="caution">
    <text evidence="14">The sequence shown here is derived from an EMBL/GenBank/DDBJ whole genome shotgun (WGS) entry which is preliminary data.</text>
</comment>
<keyword evidence="10 12" id="KW-0968">Cytoplasmic vesicle</keyword>
<dbReference type="AlphaFoldDB" id="A0A1Y2I3Z8"/>
<dbReference type="GO" id="GO:0000139">
    <property type="term" value="C:Golgi membrane"/>
    <property type="evidence" value="ECO:0007669"/>
    <property type="project" value="UniProtKB-SubCell"/>
</dbReference>
<dbReference type="PANTHER" id="PTHR11043">
    <property type="entry name" value="ZETA-COAT PROTEIN"/>
    <property type="match status" value="1"/>
</dbReference>
<dbReference type="Pfam" id="PF01217">
    <property type="entry name" value="Clat_adaptor_s"/>
    <property type="match status" value="1"/>
</dbReference>